<dbReference type="EMBL" id="VWOX01000003">
    <property type="protein sequence ID" value="KAA5545592.1"/>
    <property type="molecule type" value="Genomic_DNA"/>
</dbReference>
<evidence type="ECO:0000256" key="6">
    <source>
        <dbReference type="NCBIfam" id="TIGR03319"/>
    </source>
</evidence>
<dbReference type="InterPro" id="IPR006674">
    <property type="entry name" value="HD_domain"/>
</dbReference>
<dbReference type="Pfam" id="PF12072">
    <property type="entry name" value="RNase_Y_N"/>
    <property type="match status" value="1"/>
</dbReference>
<dbReference type="PANTHER" id="PTHR12826:SF15">
    <property type="entry name" value="RIBONUCLEASE Y"/>
    <property type="match status" value="1"/>
</dbReference>
<dbReference type="InterPro" id="IPR006675">
    <property type="entry name" value="HDIG_dom"/>
</dbReference>
<evidence type="ECO:0000256" key="3">
    <source>
        <dbReference type="ARBA" id="ARBA00022801"/>
    </source>
</evidence>
<dbReference type="NCBIfam" id="TIGR00277">
    <property type="entry name" value="HDIG"/>
    <property type="match status" value="1"/>
</dbReference>
<dbReference type="PROSITE" id="PS51831">
    <property type="entry name" value="HD"/>
    <property type="match status" value="1"/>
</dbReference>
<evidence type="ECO:0000313" key="10">
    <source>
        <dbReference type="Proteomes" id="UP000324479"/>
    </source>
</evidence>
<evidence type="ECO:0000259" key="8">
    <source>
        <dbReference type="PROSITE" id="PS51831"/>
    </source>
</evidence>
<comment type="similarity">
    <text evidence="5">Belongs to the RNase Y family.</text>
</comment>
<dbReference type="HAMAP" id="MF_00335">
    <property type="entry name" value="RNase_Y"/>
    <property type="match status" value="1"/>
</dbReference>
<dbReference type="InterPro" id="IPR022711">
    <property type="entry name" value="RNase_Y_N"/>
</dbReference>
<dbReference type="NCBIfam" id="TIGR03319">
    <property type="entry name" value="RNase_Y"/>
    <property type="match status" value="1"/>
</dbReference>
<dbReference type="InterPro" id="IPR003607">
    <property type="entry name" value="HD/PDEase_dom"/>
</dbReference>
<dbReference type="PANTHER" id="PTHR12826">
    <property type="entry name" value="RIBONUCLEASE Y"/>
    <property type="match status" value="1"/>
</dbReference>
<dbReference type="CDD" id="cd00077">
    <property type="entry name" value="HDc"/>
    <property type="match status" value="1"/>
</dbReference>
<evidence type="ECO:0000256" key="5">
    <source>
        <dbReference type="HAMAP-Rule" id="MF_00335"/>
    </source>
</evidence>
<evidence type="ECO:0000313" key="9">
    <source>
        <dbReference type="EMBL" id="KAA5545592.1"/>
    </source>
</evidence>
<reference evidence="9 10" key="1">
    <citation type="submission" date="2019-08" db="EMBL/GenBank/DDBJ databases">
        <authorList>
            <person name="Dhanesh K."/>
            <person name="Kumar G."/>
            <person name="Sasikala C."/>
            <person name="Venkata Ramana C."/>
        </authorList>
    </citation>
    <scope>NUCLEOTIDE SEQUENCE [LARGE SCALE GENOMIC DNA]</scope>
    <source>
        <strain evidence="9 10">JC645</strain>
    </source>
</reference>
<dbReference type="GO" id="GO:0006402">
    <property type="term" value="P:mRNA catabolic process"/>
    <property type="evidence" value="ECO:0007669"/>
    <property type="project" value="UniProtKB-UniRule"/>
</dbReference>
<keyword evidence="1 5" id="KW-0540">Nuclease</keyword>
<dbReference type="EC" id="3.1.-.-" evidence="5 6"/>
<dbReference type="CDD" id="cd22431">
    <property type="entry name" value="KH-I_RNaseY"/>
    <property type="match status" value="1"/>
</dbReference>
<dbReference type="Pfam" id="PF00013">
    <property type="entry name" value="KH_1"/>
    <property type="match status" value="1"/>
</dbReference>
<dbReference type="GO" id="GO:0004521">
    <property type="term" value="F:RNA endonuclease activity"/>
    <property type="evidence" value="ECO:0007669"/>
    <property type="project" value="UniProtKB-UniRule"/>
</dbReference>
<keyword evidence="3 5" id="KW-0378">Hydrolase</keyword>
<dbReference type="Proteomes" id="UP000324479">
    <property type="component" value="Unassembled WGS sequence"/>
</dbReference>
<gene>
    <name evidence="5 9" type="primary">rny</name>
    <name evidence="9" type="ORF">FYK55_06755</name>
</gene>
<evidence type="ECO:0000256" key="7">
    <source>
        <dbReference type="SAM" id="MobiDB-lite"/>
    </source>
</evidence>
<evidence type="ECO:0000256" key="2">
    <source>
        <dbReference type="ARBA" id="ARBA00022759"/>
    </source>
</evidence>
<dbReference type="InterPro" id="IPR036612">
    <property type="entry name" value="KH_dom_type_1_sf"/>
</dbReference>
<dbReference type="Gene3D" id="1.10.3210.10">
    <property type="entry name" value="Hypothetical protein af1432"/>
    <property type="match status" value="1"/>
</dbReference>
<comment type="function">
    <text evidence="5">Endoribonuclease that initiates mRNA decay.</text>
</comment>
<dbReference type="GO" id="GO:0005886">
    <property type="term" value="C:plasma membrane"/>
    <property type="evidence" value="ECO:0007669"/>
    <property type="project" value="UniProtKB-UniRule"/>
</dbReference>
<dbReference type="GO" id="GO:0003723">
    <property type="term" value="F:RNA binding"/>
    <property type="evidence" value="ECO:0007669"/>
    <property type="project" value="UniProtKB-UniRule"/>
</dbReference>
<accession>A0A5M6DH53</accession>
<organism evidence="9 10">
    <name type="scientific">Roseiconus nitratireducens</name>
    <dbReference type="NCBI Taxonomy" id="2605748"/>
    <lineage>
        <taxon>Bacteria</taxon>
        <taxon>Pseudomonadati</taxon>
        <taxon>Planctomycetota</taxon>
        <taxon>Planctomycetia</taxon>
        <taxon>Pirellulales</taxon>
        <taxon>Pirellulaceae</taxon>
        <taxon>Roseiconus</taxon>
    </lineage>
</organism>
<proteinExistence type="inferred from homology"/>
<dbReference type="SUPFAM" id="SSF54791">
    <property type="entry name" value="Eukaryotic type KH-domain (KH-domain type I)"/>
    <property type="match status" value="1"/>
</dbReference>
<feature type="region of interest" description="Disordered" evidence="7">
    <location>
        <begin position="126"/>
        <end position="145"/>
    </location>
</feature>
<dbReference type="PROSITE" id="PS50084">
    <property type="entry name" value="KH_TYPE_1"/>
    <property type="match status" value="1"/>
</dbReference>
<keyword evidence="4 5" id="KW-0694">RNA-binding</keyword>
<keyword evidence="2 5" id="KW-0255">Endonuclease</keyword>
<sequence>MLFPSTSPESLLLPLLRGDWPLLWCDWPLLGVSLSFDDNFPLYALAGVLAGAVLMLGYQRWKYSVYKIRLAEKADELLNEAHRESEALKSQILLEAKEEALKIKSASESEIADSRRGLLAREEKLDRRSEQLDQQEAALRKQQRGLENSQKRLDLGLRQLSEKRGELDGLEQRQMQLLEKISGLSRAEATDRLMKTLNEELEHERGKVLLKQKKRIAETAREQSRKLLLTAIQRYSSAFTADTTTSSVDVPTDDMKGRIIGREGRNIRAFEKATGIDLIIDDTPGVVLVSGFDPVRREIARRALTKLIADGRIHPSKIEETVEETGKEMQELIMQKGREAADEVNVPGLSDRLLEMLGRLHFRTSYSQNVLRHSIEVAFLSGMIAEMLGMNGDLARRCGLLHDIGKAADHELEGGHPKIGADLLRRNNEAPEVVHAALGHHDEIVVEHPYTMIVATGDACSASRPGARRESLERYIKRMEELESIAMRFEGVRQAFAISAGREVRVIVDSTTTSDEQAAVVCHEIAKAFERELLYPGEIKVTVMRETTFIETAK</sequence>
<feature type="domain" description="HD" evidence="8">
    <location>
        <begin position="370"/>
        <end position="463"/>
    </location>
</feature>
<dbReference type="AlphaFoldDB" id="A0A5M6DH53"/>
<dbReference type="Pfam" id="PF01966">
    <property type="entry name" value="HD"/>
    <property type="match status" value="1"/>
</dbReference>
<dbReference type="InterPro" id="IPR004087">
    <property type="entry name" value="KH_dom"/>
</dbReference>
<dbReference type="SMART" id="SM00471">
    <property type="entry name" value="HDc"/>
    <property type="match status" value="1"/>
</dbReference>
<evidence type="ECO:0000256" key="1">
    <source>
        <dbReference type="ARBA" id="ARBA00022722"/>
    </source>
</evidence>
<dbReference type="InterPro" id="IPR004088">
    <property type="entry name" value="KH_dom_type_1"/>
</dbReference>
<dbReference type="Gene3D" id="3.30.1370.10">
    <property type="entry name" value="K Homology domain, type 1"/>
    <property type="match status" value="1"/>
</dbReference>
<dbReference type="SUPFAM" id="SSF109604">
    <property type="entry name" value="HD-domain/PDEase-like"/>
    <property type="match status" value="1"/>
</dbReference>
<dbReference type="SMART" id="SM00322">
    <property type="entry name" value="KH"/>
    <property type="match status" value="1"/>
</dbReference>
<protein>
    <recommendedName>
        <fullName evidence="5 6">Ribonuclease Y</fullName>
        <shortName evidence="5">RNase Y</shortName>
        <ecNumber evidence="5 6">3.1.-.-</ecNumber>
    </recommendedName>
</protein>
<keyword evidence="10" id="KW-1185">Reference proteome</keyword>
<comment type="caution">
    <text evidence="9">The sequence shown here is derived from an EMBL/GenBank/DDBJ whole genome shotgun (WGS) entry which is preliminary data.</text>
</comment>
<evidence type="ECO:0000256" key="4">
    <source>
        <dbReference type="ARBA" id="ARBA00022884"/>
    </source>
</evidence>
<name>A0A5M6DH53_9BACT</name>
<dbReference type="GO" id="GO:0016787">
    <property type="term" value="F:hydrolase activity"/>
    <property type="evidence" value="ECO:0007669"/>
    <property type="project" value="UniProtKB-KW"/>
</dbReference>
<dbReference type="InterPro" id="IPR017705">
    <property type="entry name" value="Ribonuclease_Y"/>
</dbReference>